<organism evidence="1 2">
    <name type="scientific">Natrarchaeobius chitinivorans</name>
    <dbReference type="NCBI Taxonomy" id="1679083"/>
    <lineage>
        <taxon>Archaea</taxon>
        <taxon>Methanobacteriati</taxon>
        <taxon>Methanobacteriota</taxon>
        <taxon>Stenosarchaea group</taxon>
        <taxon>Halobacteria</taxon>
        <taxon>Halobacteriales</taxon>
        <taxon>Natrialbaceae</taxon>
        <taxon>Natrarchaeobius</taxon>
    </lineage>
</organism>
<accession>A0A3N6PD23</accession>
<sequence length="94" mass="10205">MSPNQSDAPAPPSQCHSVLVVTGLCSVTSDLETELRMTRLTIHCDCGTDVRTEQTDGTIACPDCESAFETTIVEFVPDRETSSLRWGTRSCRGP</sequence>
<gene>
    <name evidence="1" type="ORF">EA472_19265</name>
</gene>
<evidence type="ECO:0000313" key="1">
    <source>
        <dbReference type="EMBL" id="RQG97499.1"/>
    </source>
</evidence>
<comment type="caution">
    <text evidence="1">The sequence shown here is derived from an EMBL/GenBank/DDBJ whole genome shotgun (WGS) entry which is preliminary data.</text>
</comment>
<name>A0A3N6PD23_NATCH</name>
<keyword evidence="2" id="KW-1185">Reference proteome</keyword>
<dbReference type="EMBL" id="REFZ01000019">
    <property type="protein sequence ID" value="RQG97499.1"/>
    <property type="molecule type" value="Genomic_DNA"/>
</dbReference>
<proteinExistence type="predicted"/>
<evidence type="ECO:0000313" key="2">
    <source>
        <dbReference type="Proteomes" id="UP000281431"/>
    </source>
</evidence>
<dbReference type="AlphaFoldDB" id="A0A3N6PD23"/>
<dbReference type="Proteomes" id="UP000281431">
    <property type="component" value="Unassembled WGS sequence"/>
</dbReference>
<protein>
    <submittedName>
        <fullName evidence="1">Uncharacterized protein</fullName>
    </submittedName>
</protein>
<reference evidence="1 2" key="1">
    <citation type="submission" date="2018-10" db="EMBL/GenBank/DDBJ databases">
        <title>Natrarchaeobius chitinivorans gen. nov., sp. nov., and Natrarchaeobius haloalkaliphilus sp. nov., alkaliphilic, chitin-utilizing haloarchaea from hypersaline alkaline lakes.</title>
        <authorList>
            <person name="Sorokin D.Y."/>
            <person name="Elcheninov A.G."/>
            <person name="Kostrikina N.A."/>
            <person name="Bale N.J."/>
            <person name="Sinninghe Damste J.S."/>
            <person name="Khijniak T.V."/>
            <person name="Kublanov I.V."/>
            <person name="Toshchakov S.V."/>
        </authorList>
    </citation>
    <scope>NUCLEOTIDE SEQUENCE [LARGE SCALE GENOMIC DNA]</scope>
    <source>
        <strain evidence="1 2">AArcht7</strain>
    </source>
</reference>